<feature type="coiled-coil region" evidence="1">
    <location>
        <begin position="26"/>
        <end position="53"/>
    </location>
</feature>
<reference evidence="2" key="1">
    <citation type="submission" date="2020-08" db="EMBL/GenBank/DDBJ databases">
        <title>Genome public.</title>
        <authorList>
            <person name="Liu C."/>
            <person name="Sun Q."/>
        </authorList>
    </citation>
    <scope>NUCLEOTIDE SEQUENCE</scope>
    <source>
        <strain evidence="2">NSJ-51</strain>
    </source>
</reference>
<protein>
    <submittedName>
        <fullName evidence="2">Uncharacterized protein</fullName>
    </submittedName>
</protein>
<accession>A0A8J6J0S8</accession>
<comment type="caution">
    <text evidence="2">The sequence shown here is derived from an EMBL/GenBank/DDBJ whole genome shotgun (WGS) entry which is preliminary data.</text>
</comment>
<sequence length="660" mass="70114">MAEEVGIVMTLYDKMSPTMKAMGNNTKAFDKAMQALEQTCAAYEKEQKALTADASRWKSALEASNKKVSEARTAYKKFGDELHKGILDEAIKEQEEYKARLKDTESAMNSSRKSLMSYRDELRKTGNSGGSEGSGASGLLKGLLSAGLSRQVGDAIAQAGGSFLSSAIGEPEARFASSVLSGAVSGGMMGAALGLPGIAIGALVGGLSGAISGGSEIFAARDDAFKSYVQDAAEAQISARDEAITSGSGIAGSREQKQLAFATLLGGDASAGAFLDEVKAMAAATNYTYDEITSYAKSMVKPFGADRTLDMLKTLSDTSAALSLDSSDNGVLIAGLSRMQLTDKTTQEYLNYFSERGIDVYEALSQWGDAATVAGKVSSGAIRGSDAVEALLTYMQEQYGGLSERMASTYEGMMGNLEDAEANAEEAYGIGYNETRKKGIQAQTEWLAAGAQDEANRAIGAWQAQLENEKERYIREAVNAAMEGEDYQRAKAEDDAAEMGRILMQAKVRGMDEYNASEGAQEALAAEMTLVEGIRSDAGMNSDYWDAGYERGQWYTRGLAAALAGNASVTRGERRTGGGASNYHRYAYGLDRVPYDDFPALLHEGERVQTAAQARAADAGAGSVNLNLNGPVTVREEADLDKLARKFANEVRRAALLAEP</sequence>
<dbReference type="EMBL" id="JACOPP010000011">
    <property type="protein sequence ID" value="MBC5733942.1"/>
    <property type="molecule type" value="Genomic_DNA"/>
</dbReference>
<evidence type="ECO:0000256" key="1">
    <source>
        <dbReference type="SAM" id="Coils"/>
    </source>
</evidence>
<keyword evidence="1" id="KW-0175">Coiled coil</keyword>
<keyword evidence="3" id="KW-1185">Reference proteome</keyword>
<dbReference type="AlphaFoldDB" id="A0A8J6J0S8"/>
<evidence type="ECO:0000313" key="3">
    <source>
        <dbReference type="Proteomes" id="UP000661435"/>
    </source>
</evidence>
<name>A0A8J6J0S8_9FIRM</name>
<feature type="coiled-coil region" evidence="1">
    <location>
        <begin position="452"/>
        <end position="483"/>
    </location>
</feature>
<organism evidence="2 3">
    <name type="scientific">Lawsonibacter hominis</name>
    <dbReference type="NCBI Taxonomy" id="2763053"/>
    <lineage>
        <taxon>Bacteria</taxon>
        <taxon>Bacillati</taxon>
        <taxon>Bacillota</taxon>
        <taxon>Clostridia</taxon>
        <taxon>Eubacteriales</taxon>
        <taxon>Oscillospiraceae</taxon>
        <taxon>Lawsonibacter</taxon>
    </lineage>
</organism>
<dbReference type="Proteomes" id="UP000661435">
    <property type="component" value="Unassembled WGS sequence"/>
</dbReference>
<dbReference type="RefSeq" id="WP_186907829.1">
    <property type="nucleotide sequence ID" value="NZ_JACOPP010000011.1"/>
</dbReference>
<evidence type="ECO:0000313" key="2">
    <source>
        <dbReference type="EMBL" id="MBC5733942.1"/>
    </source>
</evidence>
<gene>
    <name evidence="2" type="ORF">H8S57_09425</name>
</gene>
<proteinExistence type="predicted"/>